<keyword evidence="10" id="KW-1185">Reference proteome</keyword>
<gene>
    <name evidence="9" type="ORF">GCM10009836_27880</name>
</gene>
<dbReference type="PANTHER" id="PTHR30480">
    <property type="entry name" value="BETA-HEXOSAMINIDASE-RELATED"/>
    <property type="match status" value="1"/>
</dbReference>
<reference evidence="9 10" key="1">
    <citation type="journal article" date="2019" name="Int. J. Syst. Evol. Microbiol.">
        <title>The Global Catalogue of Microorganisms (GCM) 10K type strain sequencing project: providing services to taxonomists for standard genome sequencing and annotation.</title>
        <authorList>
            <consortium name="The Broad Institute Genomics Platform"/>
            <consortium name="The Broad Institute Genome Sequencing Center for Infectious Disease"/>
            <person name="Wu L."/>
            <person name="Ma J."/>
        </authorList>
    </citation>
    <scope>NUCLEOTIDE SEQUENCE [LARGE SCALE GENOMIC DNA]</scope>
    <source>
        <strain evidence="9 10">JCM 16009</strain>
    </source>
</reference>
<comment type="catalytic activity">
    <reaction evidence="1">
        <text>Hydrolysis of terminal non-reducing N-acetyl-D-hexosamine residues in N-acetyl-beta-D-hexosaminides.</text>
        <dbReference type="EC" id="3.2.1.52"/>
    </reaction>
</comment>
<dbReference type="Gene3D" id="3.20.20.300">
    <property type="entry name" value="Glycoside hydrolase, family 3, N-terminal domain"/>
    <property type="match status" value="1"/>
</dbReference>
<evidence type="ECO:0000313" key="10">
    <source>
        <dbReference type="Proteomes" id="UP001500449"/>
    </source>
</evidence>
<dbReference type="InterPro" id="IPR001764">
    <property type="entry name" value="Glyco_hydro_3_N"/>
</dbReference>
<feature type="compositionally biased region" description="Low complexity" evidence="6">
    <location>
        <begin position="84"/>
        <end position="94"/>
    </location>
</feature>
<dbReference type="InterPro" id="IPR019800">
    <property type="entry name" value="Glyco_hydro_3_AS"/>
</dbReference>
<sequence length="427" mass="44094">MGGRGHWVAMRIESFPPGDTPPETPGRPRAPRRRRRAVSVLSAGLVVGALVAGVSVLAGAGSGVALSAAPQAPGPQAPAPEPAAPTETTPADPRPTCAAMVQTLTPRDRLAQRLMVGVNPADPAGAATIVRDSHVGGIFVGGNPTAILQNDALDAVQKAGNLPVAVAVDEEGGRVQRIDQLDGSMPSARQQAKKTPEQVRRLAEQRGKQLLARGVTWDLAPDVDVSDQPTNDVIGDRSYSNDPAVVTTYAGAFEQGLRDAGVYGVLKHFPGHGHSSGDSHLGRVSVPPLAQLKAADLKPYTDLLATLDHDRVGVMVGHLDVPGLTTTLPSSLTPATYQLLRGEYGFDGVVMTDDLGAMKAISATLALPQAGLTALQAGADIALSSNVEPVGPILDTLQQALTSGKLDAAANDQAVGRILAAKALCRR</sequence>
<dbReference type="SUPFAM" id="SSF51445">
    <property type="entry name" value="(Trans)glycosidases"/>
    <property type="match status" value="1"/>
</dbReference>
<organism evidence="9 10">
    <name type="scientific">Pseudonocardia ailaonensis</name>
    <dbReference type="NCBI Taxonomy" id="367279"/>
    <lineage>
        <taxon>Bacteria</taxon>
        <taxon>Bacillati</taxon>
        <taxon>Actinomycetota</taxon>
        <taxon>Actinomycetes</taxon>
        <taxon>Pseudonocardiales</taxon>
        <taxon>Pseudonocardiaceae</taxon>
        <taxon>Pseudonocardia</taxon>
    </lineage>
</organism>
<evidence type="ECO:0000259" key="8">
    <source>
        <dbReference type="Pfam" id="PF00933"/>
    </source>
</evidence>
<feature type="compositionally biased region" description="Pro residues" evidence="6">
    <location>
        <begin position="72"/>
        <end position="83"/>
    </location>
</feature>
<feature type="transmembrane region" description="Helical" evidence="7">
    <location>
        <begin position="37"/>
        <end position="60"/>
    </location>
</feature>
<dbReference type="PANTHER" id="PTHR30480:SF13">
    <property type="entry name" value="BETA-HEXOSAMINIDASE"/>
    <property type="match status" value="1"/>
</dbReference>
<name>A0ABN2N0U4_9PSEU</name>
<feature type="domain" description="Glycoside hydrolase family 3 N-terminal" evidence="8">
    <location>
        <begin position="107"/>
        <end position="420"/>
    </location>
</feature>
<dbReference type="InterPro" id="IPR050226">
    <property type="entry name" value="NagZ_Beta-hexosaminidase"/>
</dbReference>
<accession>A0ABN2N0U4</accession>
<keyword evidence="4 9" id="KW-0378">Hydrolase</keyword>
<dbReference type="EC" id="3.2.1.52" evidence="3"/>
<dbReference type="PROSITE" id="PS00775">
    <property type="entry name" value="GLYCOSYL_HYDROL_F3"/>
    <property type="match status" value="1"/>
</dbReference>
<evidence type="ECO:0000256" key="1">
    <source>
        <dbReference type="ARBA" id="ARBA00001231"/>
    </source>
</evidence>
<feature type="region of interest" description="Disordered" evidence="6">
    <location>
        <begin position="12"/>
        <end position="34"/>
    </location>
</feature>
<comment type="similarity">
    <text evidence="2">Belongs to the glycosyl hydrolase 3 family.</text>
</comment>
<keyword evidence="7" id="KW-0472">Membrane</keyword>
<evidence type="ECO:0000313" key="9">
    <source>
        <dbReference type="EMBL" id="GAA1846691.1"/>
    </source>
</evidence>
<dbReference type="Pfam" id="PF00933">
    <property type="entry name" value="Glyco_hydro_3"/>
    <property type="match status" value="1"/>
</dbReference>
<dbReference type="Proteomes" id="UP001500449">
    <property type="component" value="Unassembled WGS sequence"/>
</dbReference>
<dbReference type="GO" id="GO:0016787">
    <property type="term" value="F:hydrolase activity"/>
    <property type="evidence" value="ECO:0007669"/>
    <property type="project" value="UniProtKB-KW"/>
</dbReference>
<evidence type="ECO:0000256" key="5">
    <source>
        <dbReference type="ARBA" id="ARBA00023295"/>
    </source>
</evidence>
<evidence type="ECO:0000256" key="7">
    <source>
        <dbReference type="SAM" id="Phobius"/>
    </source>
</evidence>
<feature type="region of interest" description="Disordered" evidence="6">
    <location>
        <begin position="68"/>
        <end position="94"/>
    </location>
</feature>
<evidence type="ECO:0000256" key="3">
    <source>
        <dbReference type="ARBA" id="ARBA00012663"/>
    </source>
</evidence>
<comment type="caution">
    <text evidence="9">The sequence shown here is derived from an EMBL/GenBank/DDBJ whole genome shotgun (WGS) entry which is preliminary data.</text>
</comment>
<dbReference type="InterPro" id="IPR017853">
    <property type="entry name" value="GH"/>
</dbReference>
<proteinExistence type="inferred from homology"/>
<evidence type="ECO:0000256" key="2">
    <source>
        <dbReference type="ARBA" id="ARBA00005336"/>
    </source>
</evidence>
<dbReference type="InterPro" id="IPR036962">
    <property type="entry name" value="Glyco_hydro_3_N_sf"/>
</dbReference>
<keyword evidence="7" id="KW-1133">Transmembrane helix</keyword>
<evidence type="ECO:0000256" key="6">
    <source>
        <dbReference type="SAM" id="MobiDB-lite"/>
    </source>
</evidence>
<keyword evidence="7" id="KW-0812">Transmembrane</keyword>
<evidence type="ECO:0000256" key="4">
    <source>
        <dbReference type="ARBA" id="ARBA00022801"/>
    </source>
</evidence>
<dbReference type="EMBL" id="BAAAQK010000005">
    <property type="protein sequence ID" value="GAA1846691.1"/>
    <property type="molecule type" value="Genomic_DNA"/>
</dbReference>
<keyword evidence="5" id="KW-0326">Glycosidase</keyword>
<protein>
    <recommendedName>
        <fullName evidence="3">beta-N-acetylhexosaminidase</fullName>
        <ecNumber evidence="3">3.2.1.52</ecNumber>
    </recommendedName>
</protein>